<dbReference type="GO" id="GO:0008270">
    <property type="term" value="F:zinc ion binding"/>
    <property type="evidence" value="ECO:0007669"/>
    <property type="project" value="UniProtKB-UniRule"/>
</dbReference>
<organism evidence="12 13">
    <name type="scientific">Nitrospirillum iridis</name>
    <dbReference type="NCBI Taxonomy" id="765888"/>
    <lineage>
        <taxon>Bacteria</taxon>
        <taxon>Pseudomonadati</taxon>
        <taxon>Pseudomonadota</taxon>
        <taxon>Alphaproteobacteria</taxon>
        <taxon>Rhodospirillales</taxon>
        <taxon>Azospirillaceae</taxon>
        <taxon>Nitrospirillum</taxon>
    </lineage>
</organism>
<evidence type="ECO:0000256" key="4">
    <source>
        <dbReference type="ARBA" id="ARBA00009894"/>
    </source>
</evidence>
<evidence type="ECO:0000256" key="9">
    <source>
        <dbReference type="ARBA" id="ARBA00023277"/>
    </source>
</evidence>
<accession>A0A7X0B204</accession>
<comment type="caution">
    <text evidence="12">The sequence shown here is derived from an EMBL/GenBank/DDBJ whole genome shotgun (WGS) entry which is preliminary data.</text>
</comment>
<dbReference type="InterPro" id="IPR046348">
    <property type="entry name" value="SIS_dom_sf"/>
</dbReference>
<evidence type="ECO:0000256" key="5">
    <source>
        <dbReference type="ARBA" id="ARBA00022490"/>
    </source>
</evidence>
<dbReference type="GO" id="GO:0097367">
    <property type="term" value="F:carbohydrate derivative binding"/>
    <property type="evidence" value="ECO:0007669"/>
    <property type="project" value="InterPro"/>
</dbReference>
<evidence type="ECO:0000256" key="7">
    <source>
        <dbReference type="ARBA" id="ARBA00022833"/>
    </source>
</evidence>
<comment type="pathway">
    <text evidence="10">Carbohydrate biosynthesis; D-glycero-D-manno-heptose 7-phosphate biosynthesis; D-glycero-alpha-D-manno-heptose 7-phosphate and D-glycero-beta-D-manno-heptose 7-phosphate from sedoheptulose 7-phosphate: step 1/1.</text>
</comment>
<evidence type="ECO:0000313" key="12">
    <source>
        <dbReference type="EMBL" id="MBB6252921.1"/>
    </source>
</evidence>
<dbReference type="GO" id="GO:0005975">
    <property type="term" value="P:carbohydrate metabolic process"/>
    <property type="evidence" value="ECO:0007669"/>
    <property type="project" value="UniProtKB-UniRule"/>
</dbReference>
<sequence length="197" mass="20901">MIEAIKGELGATIQVLQAMQADNDLCQRVTDVVELSVAALQAGNKILFAGNGGSAADAQHWAGELVSRFNYDRPGLAAIALTTDTSILTAIGNDYGYDYSFARQIEALGREGDVFFALSTSGRSKNILRALTACKERGVKTVGFTGATGGDMLALCDQCLRIPSTHTPRIQEGHEALGHMICGLIEQRIFPKTGAPA</sequence>
<comment type="miscellaneous">
    <text evidence="10">The reaction produces a racemic mixture of D-glycero-alpha-D-manno-heptose 7-phosphate and D-glycero-beta-D-manno-heptose 7-phosphate.</text>
</comment>
<evidence type="ECO:0000256" key="2">
    <source>
        <dbReference type="ARBA" id="ARBA00003172"/>
    </source>
</evidence>
<dbReference type="UniPathway" id="UPA00041">
    <property type="reaction ID" value="UER00436"/>
</dbReference>
<evidence type="ECO:0000313" key="13">
    <source>
        <dbReference type="Proteomes" id="UP000539175"/>
    </source>
</evidence>
<keyword evidence="9 10" id="KW-0119">Carbohydrate metabolism</keyword>
<dbReference type="AlphaFoldDB" id="A0A7X0B204"/>
<comment type="similarity">
    <text evidence="4 10">Belongs to the SIS family. GmhA subfamily.</text>
</comment>
<feature type="binding site" evidence="10">
    <location>
        <position position="171"/>
    </location>
    <ligand>
        <name>substrate</name>
    </ligand>
</feature>
<evidence type="ECO:0000256" key="10">
    <source>
        <dbReference type="HAMAP-Rule" id="MF_00067"/>
    </source>
</evidence>
<keyword evidence="13" id="KW-1185">Reference proteome</keyword>
<dbReference type="InterPro" id="IPR050099">
    <property type="entry name" value="SIS_GmhA/DiaA_subfam"/>
</dbReference>
<dbReference type="GO" id="GO:2001061">
    <property type="term" value="P:D-glycero-D-manno-heptose 7-phosphate biosynthetic process"/>
    <property type="evidence" value="ECO:0007669"/>
    <property type="project" value="UniProtKB-UniPathway"/>
</dbReference>
<comment type="subunit">
    <text evidence="10">Homotetramer.</text>
</comment>
<comment type="catalytic activity">
    <reaction evidence="1 10">
        <text>2 D-sedoheptulose 7-phosphate = D-glycero-alpha-D-manno-heptose 7-phosphate + D-glycero-beta-D-manno-heptose 7-phosphate</text>
        <dbReference type="Rhea" id="RHEA:27489"/>
        <dbReference type="ChEBI" id="CHEBI:57483"/>
        <dbReference type="ChEBI" id="CHEBI:60203"/>
        <dbReference type="ChEBI" id="CHEBI:60204"/>
        <dbReference type="EC" id="5.3.1.28"/>
    </reaction>
</comment>
<dbReference type="PROSITE" id="PS51464">
    <property type="entry name" value="SIS"/>
    <property type="match status" value="1"/>
</dbReference>
<dbReference type="PANTHER" id="PTHR30390">
    <property type="entry name" value="SEDOHEPTULOSE 7-PHOSPHATE ISOMERASE / DNAA INITIATOR-ASSOCIATING FACTOR FOR REPLICATION INITIATION"/>
    <property type="match status" value="1"/>
</dbReference>
<comment type="function">
    <text evidence="2 10">Catalyzes the isomerization of sedoheptulose 7-phosphate in D-glycero-D-manno-heptose 7-phosphate.</text>
</comment>
<keyword evidence="8 10" id="KW-0413">Isomerase</keyword>
<dbReference type="InterPro" id="IPR001347">
    <property type="entry name" value="SIS_dom"/>
</dbReference>
<gene>
    <name evidence="10" type="primary">gmhA</name>
    <name evidence="12" type="ORF">FHS74_003489</name>
</gene>
<feature type="binding site" evidence="10">
    <location>
        <position position="171"/>
    </location>
    <ligand>
        <name>Zn(2+)</name>
        <dbReference type="ChEBI" id="CHEBI:29105"/>
    </ligand>
</feature>
<feature type="binding site" evidence="10">
    <location>
        <position position="64"/>
    </location>
    <ligand>
        <name>Zn(2+)</name>
        <dbReference type="ChEBI" id="CHEBI:29105"/>
    </ligand>
</feature>
<dbReference type="Proteomes" id="UP000539175">
    <property type="component" value="Unassembled WGS sequence"/>
</dbReference>
<keyword evidence="6 10" id="KW-0479">Metal-binding</keyword>
<feature type="binding site" evidence="10">
    <location>
        <begin position="93"/>
        <end position="94"/>
    </location>
    <ligand>
        <name>substrate</name>
    </ligand>
</feature>
<name>A0A7X0B204_9PROT</name>
<evidence type="ECO:0000256" key="3">
    <source>
        <dbReference type="ARBA" id="ARBA00004496"/>
    </source>
</evidence>
<feature type="binding site" evidence="10">
    <location>
        <begin position="119"/>
        <end position="121"/>
    </location>
    <ligand>
        <name>substrate</name>
    </ligand>
</feature>
<dbReference type="InterPro" id="IPR004515">
    <property type="entry name" value="Phosphoheptose_Isoase"/>
</dbReference>
<comment type="cofactor">
    <cofactor evidence="10">
        <name>Zn(2+)</name>
        <dbReference type="ChEBI" id="CHEBI:29105"/>
    </cofactor>
    <text evidence="10">Binds 1 zinc ion per subunit.</text>
</comment>
<feature type="binding site" evidence="10">
    <location>
        <begin position="51"/>
        <end position="53"/>
    </location>
    <ligand>
        <name>substrate</name>
    </ligand>
</feature>
<feature type="binding site" evidence="10">
    <location>
        <position position="64"/>
    </location>
    <ligand>
        <name>substrate</name>
    </ligand>
</feature>
<dbReference type="EMBL" id="JACIIZ010000009">
    <property type="protein sequence ID" value="MBB6252921.1"/>
    <property type="molecule type" value="Genomic_DNA"/>
</dbReference>
<comment type="subcellular location">
    <subcellularLocation>
        <location evidence="3 10">Cytoplasm</location>
    </subcellularLocation>
</comment>
<dbReference type="HAMAP" id="MF_00067">
    <property type="entry name" value="GmhA"/>
    <property type="match status" value="1"/>
</dbReference>
<dbReference type="Gene3D" id="3.40.50.10490">
    <property type="entry name" value="Glucose-6-phosphate isomerase like protein, domain 1"/>
    <property type="match status" value="1"/>
</dbReference>
<feature type="binding site" evidence="10">
    <location>
        <position position="179"/>
    </location>
    <ligand>
        <name>Zn(2+)</name>
        <dbReference type="ChEBI" id="CHEBI:29105"/>
    </ligand>
</feature>
<evidence type="ECO:0000256" key="8">
    <source>
        <dbReference type="ARBA" id="ARBA00023235"/>
    </source>
</evidence>
<evidence type="ECO:0000259" key="11">
    <source>
        <dbReference type="PROSITE" id="PS51464"/>
    </source>
</evidence>
<dbReference type="CDD" id="cd05006">
    <property type="entry name" value="SIS_GmhA"/>
    <property type="match status" value="1"/>
</dbReference>
<dbReference type="EC" id="5.3.1.28" evidence="10"/>
<dbReference type="GO" id="GO:0008968">
    <property type="term" value="F:D-sedoheptulose 7-phosphate isomerase activity"/>
    <property type="evidence" value="ECO:0007669"/>
    <property type="project" value="UniProtKB-UniRule"/>
</dbReference>
<dbReference type="InterPro" id="IPR035461">
    <property type="entry name" value="GmhA/DiaA"/>
</dbReference>
<protein>
    <recommendedName>
        <fullName evidence="10">Phosphoheptose isomerase</fullName>
        <ecNumber evidence="10">5.3.1.28</ecNumber>
    </recommendedName>
    <alternativeName>
        <fullName evidence="10">Sedoheptulose 7-phosphate isomerase</fullName>
    </alternativeName>
</protein>
<evidence type="ECO:0000256" key="1">
    <source>
        <dbReference type="ARBA" id="ARBA00000348"/>
    </source>
</evidence>
<evidence type="ECO:0000256" key="6">
    <source>
        <dbReference type="ARBA" id="ARBA00022723"/>
    </source>
</evidence>
<dbReference type="SUPFAM" id="SSF53697">
    <property type="entry name" value="SIS domain"/>
    <property type="match status" value="1"/>
</dbReference>
<feature type="binding site" evidence="10">
    <location>
        <position position="60"/>
    </location>
    <ligand>
        <name>Zn(2+)</name>
        <dbReference type="ChEBI" id="CHEBI:29105"/>
    </ligand>
</feature>
<reference evidence="12 13" key="1">
    <citation type="submission" date="2020-08" db="EMBL/GenBank/DDBJ databases">
        <title>Genomic Encyclopedia of Type Strains, Phase IV (KMG-IV): sequencing the most valuable type-strain genomes for metagenomic binning, comparative biology and taxonomic classification.</title>
        <authorList>
            <person name="Goeker M."/>
        </authorList>
    </citation>
    <scope>NUCLEOTIDE SEQUENCE [LARGE SCALE GENOMIC DNA]</scope>
    <source>
        <strain evidence="12 13">DSM 22198</strain>
    </source>
</reference>
<feature type="binding site" evidence="10">
    <location>
        <position position="124"/>
    </location>
    <ligand>
        <name>substrate</name>
    </ligand>
</feature>
<proteinExistence type="inferred from homology"/>
<keyword evidence="5 10" id="KW-0963">Cytoplasm</keyword>
<dbReference type="PANTHER" id="PTHR30390:SF6">
    <property type="entry name" value="DNAA INITIATOR-ASSOCIATING PROTEIN DIAA"/>
    <property type="match status" value="1"/>
</dbReference>
<dbReference type="Pfam" id="PF13580">
    <property type="entry name" value="SIS_2"/>
    <property type="match status" value="1"/>
</dbReference>
<keyword evidence="7 10" id="KW-0862">Zinc</keyword>
<dbReference type="GO" id="GO:0005737">
    <property type="term" value="C:cytoplasm"/>
    <property type="evidence" value="ECO:0007669"/>
    <property type="project" value="UniProtKB-SubCell"/>
</dbReference>
<feature type="domain" description="SIS" evidence="11">
    <location>
        <begin position="36"/>
        <end position="195"/>
    </location>
</feature>